<accession>M8C3Q8</accession>
<name>M8C3Q8_AEGTA</name>
<sequence>MGGGRRCRKNSRRGSPPAAEIDVLLDDLLELVFLRLPSPANLVRAASTCKRWRRVIAGDGGGLLRRYGTLHGASDDVVGHYCVDDCDGYPYRRRPSLDPVFVPSPSSSSPWADTVAARNLALDFLPRGEFGDSRWELADIRGGLLLVFDRAVAPRLLICDPLRRCYREIPRSAWFHGCHLLGAFLLDGEDADAGISMSNFRVSCMLYCFRNRNGSVKFRFWSRGSDDGSADWTVGDNILLSLDKDAAELTCFLVVDDEEYAALREKRHPTGCSAVHPFSTHAPGLMLMIGGVILLWGQEIVAGLTYETEKKERISWKSLMEKNMILHAWQSAEKAKCTIDIAVVRICSLKCNWNAS</sequence>
<dbReference type="InterPro" id="IPR001810">
    <property type="entry name" value="F-box_dom"/>
</dbReference>
<evidence type="ECO:0000313" key="2">
    <source>
        <dbReference type="EnsemblPlants" id="EMT21692"/>
    </source>
</evidence>
<organism evidence="2">
    <name type="scientific">Aegilops tauschii</name>
    <name type="common">Tausch's goatgrass</name>
    <name type="synonym">Aegilops squarrosa</name>
    <dbReference type="NCBI Taxonomy" id="37682"/>
    <lineage>
        <taxon>Eukaryota</taxon>
        <taxon>Viridiplantae</taxon>
        <taxon>Streptophyta</taxon>
        <taxon>Embryophyta</taxon>
        <taxon>Tracheophyta</taxon>
        <taxon>Spermatophyta</taxon>
        <taxon>Magnoliopsida</taxon>
        <taxon>Liliopsida</taxon>
        <taxon>Poales</taxon>
        <taxon>Poaceae</taxon>
        <taxon>BOP clade</taxon>
        <taxon>Pooideae</taxon>
        <taxon>Triticodae</taxon>
        <taxon>Triticeae</taxon>
        <taxon>Triticinae</taxon>
        <taxon>Aegilops</taxon>
    </lineage>
</organism>
<dbReference type="EnsemblPlants" id="EMT21692">
    <property type="protein sequence ID" value="EMT21692"/>
    <property type="gene ID" value="F775_16831"/>
</dbReference>
<proteinExistence type="predicted"/>
<dbReference type="Pfam" id="PF12937">
    <property type="entry name" value="F-box-like"/>
    <property type="match status" value="1"/>
</dbReference>
<dbReference type="InterPro" id="IPR036047">
    <property type="entry name" value="F-box-like_dom_sf"/>
</dbReference>
<feature type="domain" description="F-box" evidence="1">
    <location>
        <begin position="26"/>
        <end position="57"/>
    </location>
</feature>
<evidence type="ECO:0000259" key="1">
    <source>
        <dbReference type="Pfam" id="PF12937"/>
    </source>
</evidence>
<dbReference type="AlphaFoldDB" id="M8C3Q8"/>
<dbReference type="SUPFAM" id="SSF81383">
    <property type="entry name" value="F-box domain"/>
    <property type="match status" value="1"/>
</dbReference>
<dbReference type="PANTHER" id="PTHR33207">
    <property type="entry name" value="F-BOX DOMAIN CONTAINING PROTEIN-RELATED"/>
    <property type="match status" value="1"/>
</dbReference>
<reference evidence="2" key="1">
    <citation type="submission" date="2015-06" db="UniProtKB">
        <authorList>
            <consortium name="EnsemblPlants"/>
        </authorList>
    </citation>
    <scope>IDENTIFICATION</scope>
</reference>
<dbReference type="Gene3D" id="1.20.1280.50">
    <property type="match status" value="1"/>
</dbReference>
<protein>
    <recommendedName>
        <fullName evidence="1">F-box domain-containing protein</fullName>
    </recommendedName>
</protein>